<protein>
    <submittedName>
        <fullName evidence="1">Uncharacterized protein</fullName>
    </submittedName>
</protein>
<organism evidence="1 3">
    <name type="scientific">Mesotoga infera</name>
    <dbReference type="NCBI Taxonomy" id="1236046"/>
    <lineage>
        <taxon>Bacteria</taxon>
        <taxon>Thermotogati</taxon>
        <taxon>Thermotogota</taxon>
        <taxon>Thermotogae</taxon>
        <taxon>Kosmotogales</taxon>
        <taxon>Kosmotogaceae</taxon>
        <taxon>Mesotoga</taxon>
    </lineage>
</organism>
<dbReference type="Proteomes" id="UP000054260">
    <property type="component" value="Unassembled WGS sequence"/>
</dbReference>
<evidence type="ECO:0000313" key="4">
    <source>
        <dbReference type="Proteomes" id="UP000055014"/>
    </source>
</evidence>
<evidence type="ECO:0000313" key="2">
    <source>
        <dbReference type="EMBL" id="KUK90204.1"/>
    </source>
</evidence>
<dbReference type="Proteomes" id="UP000055014">
    <property type="component" value="Unassembled WGS sequence"/>
</dbReference>
<dbReference type="EMBL" id="LGGW01000046">
    <property type="protein sequence ID" value="KUK90204.1"/>
    <property type="molecule type" value="Genomic_DNA"/>
</dbReference>
<evidence type="ECO:0000313" key="1">
    <source>
        <dbReference type="EMBL" id="KUK66058.1"/>
    </source>
</evidence>
<name>A0A101GWZ0_9BACT</name>
<comment type="caution">
    <text evidence="1">The sequence shown here is derived from an EMBL/GenBank/DDBJ whole genome shotgun (WGS) entry which is preliminary data.</text>
</comment>
<dbReference type="EMBL" id="LGGH01000260">
    <property type="protein sequence ID" value="KUK66058.1"/>
    <property type="molecule type" value="Genomic_DNA"/>
</dbReference>
<evidence type="ECO:0000313" key="3">
    <source>
        <dbReference type="Proteomes" id="UP000054260"/>
    </source>
</evidence>
<accession>A0A101GWZ0</accession>
<gene>
    <name evidence="1" type="ORF">XD86_1343</name>
    <name evidence="2" type="ORF">XE02_0638</name>
</gene>
<reference evidence="3 4" key="2">
    <citation type="journal article" date="2015" name="MBio">
        <title>Genome-Resolved Metagenomic Analysis Reveals Roles for Candidate Phyla and Other Microbial Community Members in Biogeochemical Transformations in Oil Reservoirs.</title>
        <authorList>
            <person name="Hu P."/>
            <person name="Tom L."/>
            <person name="Singh A."/>
            <person name="Thomas B.C."/>
            <person name="Baker B.J."/>
            <person name="Piceno Y.M."/>
            <person name="Andersen G.L."/>
            <person name="Banfield J.F."/>
        </authorList>
    </citation>
    <scope>NUCLEOTIDE SEQUENCE [LARGE SCALE GENOMIC DNA]</scope>
</reference>
<proteinExistence type="predicted"/>
<dbReference type="AlphaFoldDB" id="A0A101GWZ0"/>
<reference evidence="1" key="1">
    <citation type="journal article" date="2015" name="MBio">
        <title>Genome-resolved metagenomic analysis reveals roles for candidate phyla and other microbial community members in biogeochemical transformations in oil reservoirs.</title>
        <authorList>
            <person name="Hu P."/>
            <person name="Tom L."/>
            <person name="Singh A."/>
            <person name="Thomas B.C."/>
            <person name="Baker B.J."/>
            <person name="Piceno Y.M."/>
            <person name="Andersen G.L."/>
            <person name="Banfield J.F."/>
        </authorList>
    </citation>
    <scope>NUCLEOTIDE SEQUENCE [LARGE SCALE GENOMIC DNA]</scope>
    <source>
        <strain evidence="1">46_47</strain>
        <strain evidence="2">46_70</strain>
    </source>
</reference>
<sequence>MGETDQSGGSLSLLYNSIFLTSALRLYHDVTNHSSHR</sequence>
<feature type="non-terminal residue" evidence="1">
    <location>
        <position position="37"/>
    </location>
</feature>